<reference evidence="1" key="1">
    <citation type="submission" date="2014-11" db="EMBL/GenBank/DDBJ databases">
        <authorList>
            <person name="Otto D Thomas"/>
            <person name="Naeem Raeece"/>
        </authorList>
    </citation>
    <scope>NUCLEOTIDE SEQUENCE</scope>
</reference>
<protein>
    <submittedName>
        <fullName evidence="1">Uncharacterized protein</fullName>
    </submittedName>
</protein>
<gene>
    <name evidence="1" type="ORF">Cvel_23753</name>
</gene>
<dbReference type="Gene3D" id="3.30.428.10">
    <property type="entry name" value="HIT-like"/>
    <property type="match status" value="1"/>
</dbReference>
<evidence type="ECO:0000313" key="1">
    <source>
        <dbReference type="EMBL" id="CEM35572.1"/>
    </source>
</evidence>
<sequence length="305" mass="34259">MRAKELLVDRVQAFAAGEGLKDFHLEIFPDPSSGFQVTLKFGEHREGPFDYERCLSCLGGESASCPIEVGVWKKKTEEVTLSRLTNADTLVGQTDEGKFNWFIDGKARPMAVVCPAKHIETLTELGPEGLVSFWQSVAGLIRKFHIPFHNIIVNQGEYRNLPHLHAKIWFGEDEFQSAMRERLPEKYPIWEQLDALNEKMSKPEMEEVMKEIPERMRQKGVPKLFMGGIPRALSADDVSAYLEKNGFPSTKAFILPGKKHQMGALSATVEFPQGEFETAGRAICALAGAKPFGGSQRLFVKWARF</sequence>
<accession>A0A0G4GXK0</accession>
<proteinExistence type="predicted"/>
<dbReference type="VEuPathDB" id="CryptoDB:Cvel_23753"/>
<dbReference type="InterPro" id="IPR036265">
    <property type="entry name" value="HIT-like_sf"/>
</dbReference>
<organism evidence="1">
    <name type="scientific">Chromera velia CCMP2878</name>
    <dbReference type="NCBI Taxonomy" id="1169474"/>
    <lineage>
        <taxon>Eukaryota</taxon>
        <taxon>Sar</taxon>
        <taxon>Alveolata</taxon>
        <taxon>Colpodellida</taxon>
        <taxon>Chromeraceae</taxon>
        <taxon>Chromera</taxon>
    </lineage>
</organism>
<dbReference type="EMBL" id="CDMZ01001644">
    <property type="protein sequence ID" value="CEM35572.1"/>
    <property type="molecule type" value="Genomic_DNA"/>
</dbReference>
<dbReference type="SUPFAM" id="SSF54197">
    <property type="entry name" value="HIT-like"/>
    <property type="match status" value="1"/>
</dbReference>
<dbReference type="AlphaFoldDB" id="A0A0G4GXK0"/>
<name>A0A0G4GXK0_9ALVE</name>